<gene>
    <name evidence="2" type="ORF">KR093_005674</name>
</gene>
<feature type="compositionally biased region" description="Basic and acidic residues" evidence="1">
    <location>
        <begin position="76"/>
        <end position="88"/>
    </location>
</feature>
<feature type="compositionally biased region" description="Basic residues" evidence="1">
    <location>
        <begin position="1"/>
        <end position="12"/>
    </location>
</feature>
<proteinExistence type="predicted"/>
<name>A0AAD4JZT2_9MUSC</name>
<evidence type="ECO:0000313" key="3">
    <source>
        <dbReference type="Proteomes" id="UP001200034"/>
    </source>
</evidence>
<keyword evidence="3" id="KW-1185">Reference proteome</keyword>
<dbReference type="Proteomes" id="UP001200034">
    <property type="component" value="Unassembled WGS sequence"/>
</dbReference>
<evidence type="ECO:0000313" key="2">
    <source>
        <dbReference type="EMBL" id="KAH8370962.1"/>
    </source>
</evidence>
<reference evidence="2" key="1">
    <citation type="journal article" date="2021" name="Mol. Ecol. Resour.">
        <title>Phylogenomic analyses of the genus Drosophila reveals genomic signals of climate adaptation.</title>
        <authorList>
            <person name="Li F."/>
            <person name="Rane R.V."/>
            <person name="Luria V."/>
            <person name="Xiong Z."/>
            <person name="Chen J."/>
            <person name="Li Z."/>
            <person name="Catullo R.A."/>
            <person name="Griffin P.C."/>
            <person name="Schiffer M."/>
            <person name="Pearce S."/>
            <person name="Lee S.F."/>
            <person name="McElroy K."/>
            <person name="Stocker A."/>
            <person name="Shirriffs J."/>
            <person name="Cockerell F."/>
            <person name="Coppin C."/>
            <person name="Sgro C.M."/>
            <person name="Karger A."/>
            <person name="Cain J.W."/>
            <person name="Weber J.A."/>
            <person name="Santpere G."/>
            <person name="Kirschner M.W."/>
            <person name="Hoffmann A.A."/>
            <person name="Oakeshott J.G."/>
            <person name="Zhang G."/>
        </authorList>
    </citation>
    <scope>NUCLEOTIDE SEQUENCE</scope>
    <source>
        <strain evidence="2">BGI-SZ-2011g</strain>
    </source>
</reference>
<feature type="region of interest" description="Disordered" evidence="1">
    <location>
        <begin position="1"/>
        <end position="167"/>
    </location>
</feature>
<protein>
    <submittedName>
        <fullName evidence="2">Uncharacterized protein</fullName>
    </submittedName>
</protein>
<feature type="compositionally biased region" description="Polar residues" evidence="1">
    <location>
        <begin position="92"/>
        <end position="101"/>
    </location>
</feature>
<sequence>MDAPHGHHRHHPPSISRHLPGLEEPKTNHRKVYAESSRQSVREMIVQWKAVAAQRRSSGNQKTDYTSGANSLVNMNRERRTSQQEKPKASGSRRNSTSSPRVSRESDGAVVVTRFPRSSDRSSMNATQIPVAKGHTLSYHPPVRSSAEKQAHTLQHLKSLRSHHKPQ</sequence>
<evidence type="ECO:0000256" key="1">
    <source>
        <dbReference type="SAM" id="MobiDB-lite"/>
    </source>
</evidence>
<dbReference type="EMBL" id="JAJJHW010002585">
    <property type="protein sequence ID" value="KAH8370962.1"/>
    <property type="molecule type" value="Genomic_DNA"/>
</dbReference>
<feature type="compositionally biased region" description="Basic residues" evidence="1">
    <location>
        <begin position="158"/>
        <end position="167"/>
    </location>
</feature>
<feature type="compositionally biased region" description="Polar residues" evidence="1">
    <location>
        <begin position="55"/>
        <end position="74"/>
    </location>
</feature>
<accession>A0AAD4JZT2</accession>
<dbReference type="AlphaFoldDB" id="A0AAD4JZT2"/>
<organism evidence="2 3">
    <name type="scientific">Drosophila rubida</name>
    <dbReference type="NCBI Taxonomy" id="30044"/>
    <lineage>
        <taxon>Eukaryota</taxon>
        <taxon>Metazoa</taxon>
        <taxon>Ecdysozoa</taxon>
        <taxon>Arthropoda</taxon>
        <taxon>Hexapoda</taxon>
        <taxon>Insecta</taxon>
        <taxon>Pterygota</taxon>
        <taxon>Neoptera</taxon>
        <taxon>Endopterygota</taxon>
        <taxon>Diptera</taxon>
        <taxon>Brachycera</taxon>
        <taxon>Muscomorpha</taxon>
        <taxon>Ephydroidea</taxon>
        <taxon>Drosophilidae</taxon>
        <taxon>Drosophila</taxon>
    </lineage>
</organism>
<comment type="caution">
    <text evidence="2">The sequence shown here is derived from an EMBL/GenBank/DDBJ whole genome shotgun (WGS) entry which is preliminary data.</text>
</comment>